<protein>
    <recommendedName>
        <fullName evidence="3">DUF4124 domain-containing protein</fullName>
    </recommendedName>
</protein>
<feature type="chain" id="PRO_5017377833" description="DUF4124 domain-containing protein" evidence="2">
    <location>
        <begin position="21"/>
        <end position="144"/>
    </location>
</feature>
<feature type="domain" description="DUF4124" evidence="3">
    <location>
        <begin position="11"/>
        <end position="56"/>
    </location>
</feature>
<evidence type="ECO:0000313" key="5">
    <source>
        <dbReference type="Proteomes" id="UP000243629"/>
    </source>
</evidence>
<reference evidence="5" key="1">
    <citation type="submission" date="2016-10" db="EMBL/GenBank/DDBJ databases">
        <authorList>
            <person name="Varghese N."/>
            <person name="Submissions S."/>
        </authorList>
    </citation>
    <scope>NUCLEOTIDE SEQUENCE [LARGE SCALE GENOMIC DNA]</scope>
    <source>
        <strain evidence="5">DSM 24213</strain>
    </source>
</reference>
<sequence>MLKKLTLLSMALLFCASLQAAQMYRWIDDQGVTQFGQNPPTDRPYEAVGIRSAPPPGGFVRAPAPDIDVTPQDQGSAEERAARAAREKRLAEECGKLRENLQLLLDNPRLRRTTESGEVVRIDEEERQQLISETREQIQEFCNN</sequence>
<feature type="region of interest" description="Disordered" evidence="1">
    <location>
        <begin position="36"/>
        <end position="57"/>
    </location>
</feature>
<feature type="signal peptide" evidence="2">
    <location>
        <begin position="1"/>
        <end position="20"/>
    </location>
</feature>
<dbReference type="EMBL" id="FOUI01000015">
    <property type="protein sequence ID" value="SFM79060.1"/>
    <property type="molecule type" value="Genomic_DNA"/>
</dbReference>
<keyword evidence="5" id="KW-1185">Reference proteome</keyword>
<dbReference type="Pfam" id="PF13511">
    <property type="entry name" value="DUF4124"/>
    <property type="match status" value="1"/>
</dbReference>
<proteinExistence type="predicted"/>
<dbReference type="AlphaFoldDB" id="A0A1I4TR05"/>
<dbReference type="Proteomes" id="UP000243629">
    <property type="component" value="Unassembled WGS sequence"/>
</dbReference>
<evidence type="ECO:0000256" key="2">
    <source>
        <dbReference type="SAM" id="SignalP"/>
    </source>
</evidence>
<evidence type="ECO:0000256" key="1">
    <source>
        <dbReference type="SAM" id="MobiDB-lite"/>
    </source>
</evidence>
<name>A0A1I4TR05_9GAMM</name>
<dbReference type="RefSeq" id="WP_093477974.1">
    <property type="nucleotide sequence ID" value="NZ_FOUI01000015.1"/>
</dbReference>
<dbReference type="OrthoDB" id="7068596at2"/>
<evidence type="ECO:0000313" key="4">
    <source>
        <dbReference type="EMBL" id="SFM79060.1"/>
    </source>
</evidence>
<gene>
    <name evidence="4" type="ORF">SAMN05216217_11579</name>
</gene>
<evidence type="ECO:0000259" key="3">
    <source>
        <dbReference type="Pfam" id="PF13511"/>
    </source>
</evidence>
<keyword evidence="2" id="KW-0732">Signal</keyword>
<dbReference type="InterPro" id="IPR025392">
    <property type="entry name" value="DUF4124"/>
</dbReference>
<dbReference type="STRING" id="1720063.SAMN05216217_11579"/>
<organism evidence="4 5">
    <name type="scientific">Halopseudomonas yangmingensis</name>
    <dbReference type="NCBI Taxonomy" id="1720063"/>
    <lineage>
        <taxon>Bacteria</taxon>
        <taxon>Pseudomonadati</taxon>
        <taxon>Pseudomonadota</taxon>
        <taxon>Gammaproteobacteria</taxon>
        <taxon>Pseudomonadales</taxon>
        <taxon>Pseudomonadaceae</taxon>
        <taxon>Halopseudomonas</taxon>
    </lineage>
</organism>
<accession>A0A1I4TR05</accession>